<reference evidence="2" key="1">
    <citation type="submission" date="2022-12" db="EMBL/GenBank/DDBJ databases">
        <title>Isolation and characterisation of novel Methanocorpusculum spp. from native Australian herbivores indicates the genus is ancestrally host-associated.</title>
        <authorList>
            <person name="Volmer J.G."/>
            <person name="Soo R.M."/>
            <person name="Evans P.N."/>
            <person name="Hoedt E.C."/>
            <person name="Astorga Alsina A.L."/>
            <person name="Woodcroft B.J."/>
            <person name="Tyson G.W."/>
            <person name="Hugenholtz P."/>
            <person name="Morrison M."/>
        </authorList>
    </citation>
    <scope>NUCLEOTIDE SEQUENCE</scope>
    <source>
        <strain evidence="2">CW153</strain>
    </source>
</reference>
<dbReference type="Proteomes" id="UP001141336">
    <property type="component" value="Unassembled WGS sequence"/>
</dbReference>
<proteinExistence type="predicted"/>
<accession>A0ABT4IKY8</accession>
<keyword evidence="1" id="KW-0812">Transmembrane</keyword>
<keyword evidence="1" id="KW-1133">Transmembrane helix</keyword>
<gene>
    <name evidence="2" type="ORF">O0S09_01320</name>
</gene>
<evidence type="ECO:0000313" key="2">
    <source>
        <dbReference type="EMBL" id="MCZ0861897.1"/>
    </source>
</evidence>
<sequence length="134" mass="14395">MTDKKTSFTPAMGVVLVIVVIAVLVGVGFVVMTNIMDEVQSSRDVQMNIVLSGNDIIATVLPGSDAEHLRIITIYVDGADSVPESFRTREVSVGVPIVYEGIAYGVVGTRFVMVKGTFSDGKDAILKNVRIQFS</sequence>
<evidence type="ECO:0008006" key="4">
    <source>
        <dbReference type="Google" id="ProtNLM"/>
    </source>
</evidence>
<organism evidence="2 3">
    <name type="scientific">Methanocorpusculum vombati</name>
    <dbReference type="NCBI Taxonomy" id="3002864"/>
    <lineage>
        <taxon>Archaea</taxon>
        <taxon>Methanobacteriati</taxon>
        <taxon>Methanobacteriota</taxon>
        <taxon>Stenosarchaea group</taxon>
        <taxon>Methanomicrobia</taxon>
        <taxon>Methanomicrobiales</taxon>
        <taxon>Methanocorpusculaceae</taxon>
        <taxon>Methanocorpusculum</taxon>
    </lineage>
</organism>
<dbReference type="RefSeq" id="WP_268922087.1">
    <property type="nucleotide sequence ID" value="NZ_JAPTGC010000001.1"/>
</dbReference>
<protein>
    <recommendedName>
        <fullName evidence="4">Archaeal Type IV pilin N-terminal domain-containing protein</fullName>
    </recommendedName>
</protein>
<keyword evidence="3" id="KW-1185">Reference proteome</keyword>
<evidence type="ECO:0000256" key="1">
    <source>
        <dbReference type="SAM" id="Phobius"/>
    </source>
</evidence>
<keyword evidence="1" id="KW-0472">Membrane</keyword>
<feature type="transmembrane region" description="Helical" evidence="1">
    <location>
        <begin position="12"/>
        <end position="33"/>
    </location>
</feature>
<evidence type="ECO:0000313" key="3">
    <source>
        <dbReference type="Proteomes" id="UP001141336"/>
    </source>
</evidence>
<dbReference type="EMBL" id="JAPTGC010000001">
    <property type="protein sequence ID" value="MCZ0861897.1"/>
    <property type="molecule type" value="Genomic_DNA"/>
</dbReference>
<name>A0ABT4IKY8_9EURY</name>
<comment type="caution">
    <text evidence="2">The sequence shown here is derived from an EMBL/GenBank/DDBJ whole genome shotgun (WGS) entry which is preliminary data.</text>
</comment>